<feature type="transmembrane region" description="Helical" evidence="9">
    <location>
        <begin position="447"/>
        <end position="464"/>
    </location>
</feature>
<name>A0A1G6JVF4_9BACT</name>
<dbReference type="RefSeq" id="WP_143338662.1">
    <property type="nucleotide sequence ID" value="NZ_FMYU01000003.1"/>
</dbReference>
<dbReference type="GO" id="GO:0016780">
    <property type="term" value="F:phosphotransferase activity, for other substituted phosphate groups"/>
    <property type="evidence" value="ECO:0007669"/>
    <property type="project" value="TreeGrafter"/>
</dbReference>
<evidence type="ECO:0000256" key="6">
    <source>
        <dbReference type="ARBA" id="ARBA00022692"/>
    </source>
</evidence>
<feature type="domain" description="Bacterial sugar transferase" evidence="10">
    <location>
        <begin position="272"/>
        <end position="465"/>
    </location>
</feature>
<dbReference type="OrthoDB" id="9808602at2"/>
<evidence type="ECO:0000256" key="2">
    <source>
        <dbReference type="ARBA" id="ARBA00004236"/>
    </source>
</evidence>
<dbReference type="NCBIfam" id="TIGR03025">
    <property type="entry name" value="EPS_sugtrans"/>
    <property type="match status" value="1"/>
</dbReference>
<evidence type="ECO:0000256" key="4">
    <source>
        <dbReference type="ARBA" id="ARBA00022475"/>
    </source>
</evidence>
<dbReference type="Pfam" id="PF13727">
    <property type="entry name" value="CoA_binding_3"/>
    <property type="match status" value="1"/>
</dbReference>
<dbReference type="NCBIfam" id="TIGR03022">
    <property type="entry name" value="WbaP_sugtrans"/>
    <property type="match status" value="1"/>
</dbReference>
<feature type="transmembrane region" description="Helical" evidence="9">
    <location>
        <begin position="9"/>
        <end position="30"/>
    </location>
</feature>
<dbReference type="GO" id="GO:0005886">
    <property type="term" value="C:plasma membrane"/>
    <property type="evidence" value="ECO:0007669"/>
    <property type="project" value="UniProtKB-SubCell"/>
</dbReference>
<proteinExistence type="inferred from homology"/>
<feature type="transmembrane region" description="Helical" evidence="9">
    <location>
        <begin position="84"/>
        <end position="101"/>
    </location>
</feature>
<feature type="transmembrane region" description="Helical" evidence="9">
    <location>
        <begin position="50"/>
        <end position="72"/>
    </location>
</feature>
<reference evidence="12" key="1">
    <citation type="submission" date="2016-10" db="EMBL/GenBank/DDBJ databases">
        <authorList>
            <person name="Varghese N."/>
            <person name="Submissions S."/>
        </authorList>
    </citation>
    <scope>NUCLEOTIDE SEQUENCE [LARGE SCALE GENOMIC DNA]</scope>
    <source>
        <strain evidence="12">DSM 8415</strain>
    </source>
</reference>
<evidence type="ECO:0000256" key="1">
    <source>
        <dbReference type="ARBA" id="ARBA00004141"/>
    </source>
</evidence>
<dbReference type="PANTHER" id="PTHR30576">
    <property type="entry name" value="COLANIC BIOSYNTHESIS UDP-GLUCOSE LIPID CARRIER TRANSFERASE"/>
    <property type="match status" value="1"/>
</dbReference>
<protein>
    <submittedName>
        <fullName evidence="11">Undecaprenyl-phosphate galactose phosphotransferase</fullName>
    </submittedName>
</protein>
<keyword evidence="5 11" id="KW-0808">Transferase</keyword>
<comment type="subcellular location">
    <subcellularLocation>
        <location evidence="2">Cell membrane</location>
    </subcellularLocation>
    <subcellularLocation>
        <location evidence="1">Membrane</location>
        <topology evidence="1">Multi-pass membrane protein</topology>
    </subcellularLocation>
</comment>
<evidence type="ECO:0000256" key="7">
    <source>
        <dbReference type="ARBA" id="ARBA00022989"/>
    </source>
</evidence>
<dbReference type="AlphaFoldDB" id="A0A1G6JVF4"/>
<accession>A0A1G6JVF4</accession>
<evidence type="ECO:0000313" key="11">
    <source>
        <dbReference type="EMBL" id="SDC22687.1"/>
    </source>
</evidence>
<dbReference type="InterPro" id="IPR017472">
    <property type="entry name" value="Undecaprenyl-P_galact_Ptfrase"/>
</dbReference>
<dbReference type="Pfam" id="PF02397">
    <property type="entry name" value="Bac_transf"/>
    <property type="match status" value="1"/>
</dbReference>
<evidence type="ECO:0000256" key="8">
    <source>
        <dbReference type="ARBA" id="ARBA00023136"/>
    </source>
</evidence>
<evidence type="ECO:0000256" key="3">
    <source>
        <dbReference type="ARBA" id="ARBA00006464"/>
    </source>
</evidence>
<dbReference type="InterPro" id="IPR003362">
    <property type="entry name" value="Bact_transf"/>
</dbReference>
<keyword evidence="4" id="KW-1003">Cell membrane</keyword>
<keyword evidence="12" id="KW-1185">Reference proteome</keyword>
<gene>
    <name evidence="11" type="ORF">SAMN05660835_00490</name>
</gene>
<dbReference type="GO" id="GO:0000271">
    <property type="term" value="P:polysaccharide biosynthetic process"/>
    <property type="evidence" value="ECO:0007669"/>
    <property type="project" value="InterPro"/>
</dbReference>
<organism evidence="11 12">
    <name type="scientific">Desulfurella multipotens</name>
    <dbReference type="NCBI Taxonomy" id="79269"/>
    <lineage>
        <taxon>Bacteria</taxon>
        <taxon>Pseudomonadati</taxon>
        <taxon>Campylobacterota</taxon>
        <taxon>Desulfurellia</taxon>
        <taxon>Desulfurellales</taxon>
        <taxon>Desulfurellaceae</taxon>
        <taxon>Desulfurella</taxon>
    </lineage>
</organism>
<evidence type="ECO:0000256" key="9">
    <source>
        <dbReference type="SAM" id="Phobius"/>
    </source>
</evidence>
<keyword evidence="7 9" id="KW-1133">Transmembrane helix</keyword>
<evidence type="ECO:0000259" key="10">
    <source>
        <dbReference type="Pfam" id="PF02397"/>
    </source>
</evidence>
<keyword evidence="6 9" id="KW-0812">Transmembrane</keyword>
<dbReference type="PANTHER" id="PTHR30576:SF4">
    <property type="entry name" value="UNDECAPRENYL-PHOSPHATE GALACTOSE PHOSPHOTRANSFERASE"/>
    <property type="match status" value="1"/>
</dbReference>
<dbReference type="InterPro" id="IPR017475">
    <property type="entry name" value="EPS_sugar_tfrase"/>
</dbReference>
<feature type="transmembrane region" description="Helical" evidence="9">
    <location>
        <begin position="274"/>
        <end position="298"/>
    </location>
</feature>
<dbReference type="Gene3D" id="3.40.50.720">
    <property type="entry name" value="NAD(P)-binding Rossmann-like Domain"/>
    <property type="match status" value="1"/>
</dbReference>
<feature type="transmembrane region" description="Helical" evidence="9">
    <location>
        <begin position="107"/>
        <end position="130"/>
    </location>
</feature>
<comment type="similarity">
    <text evidence="3">Belongs to the bacterial sugar transferase family.</text>
</comment>
<dbReference type="Proteomes" id="UP000199411">
    <property type="component" value="Unassembled WGS sequence"/>
</dbReference>
<evidence type="ECO:0000313" key="12">
    <source>
        <dbReference type="Proteomes" id="UP000199411"/>
    </source>
</evidence>
<evidence type="ECO:0000256" key="5">
    <source>
        <dbReference type="ARBA" id="ARBA00022679"/>
    </source>
</evidence>
<keyword evidence="8 9" id="KW-0472">Membrane</keyword>
<sequence>MKNKTKEYISILIIAFFDFIAFIVSLYLAHQTRIFLNVFNIVQYKKPFSYYYEYFFVFFVVFFLFYYEGIYTKRYDIWEDVKKIFNSITIIVIIILSLVSITKSSLLFSRLLIFLFWLYGLVIFSFFHALSKFFLFKIKLWQKNVIICGTCSQALSFQKSLDSQHYLGYNVVAFFDQKSNTKYINDKKVIRSFIELSSEIKSNCIDTIFIISACNAKVDLTSLQTIFKNVIVIPSFDGLSIFNTKVNFNFSQKLLFIHTKNNLESIANKILKRVFDLVLVVIIFPLFLVALIFISIAIKSTSKGPIFFKHERIGKNGKIIKIYKFRSMYEDAQERLKVLLENNEELRREWNQFFKLKNDPRITKVGNFLRKTSLDELPQIINIIKNEMSFVGPRPVVKEEVEKYYREYAKFYYMVNPGLTGLWQVSGRNDTSYDFRIKMDTWYVTNWSLWLDVIIIVKTFVVVVKKEGVY</sequence>
<dbReference type="EMBL" id="FMYU01000003">
    <property type="protein sequence ID" value="SDC22687.1"/>
    <property type="molecule type" value="Genomic_DNA"/>
</dbReference>